<dbReference type="PROSITE" id="PS51375">
    <property type="entry name" value="PPR"/>
    <property type="match status" value="12"/>
</dbReference>
<dbReference type="InterPro" id="IPR001650">
    <property type="entry name" value="Helicase_C-like"/>
</dbReference>
<dbReference type="Pfam" id="PF13041">
    <property type="entry name" value="PPR_2"/>
    <property type="match status" value="3"/>
</dbReference>
<dbReference type="InterPro" id="IPR002885">
    <property type="entry name" value="PPR_rpt"/>
</dbReference>
<evidence type="ECO:0000313" key="17">
    <source>
        <dbReference type="EMBL" id="CAL4777602.1"/>
    </source>
</evidence>
<evidence type="ECO:0000256" key="3">
    <source>
        <dbReference type="ARBA" id="ARBA00022664"/>
    </source>
</evidence>
<dbReference type="OrthoDB" id="10253254at2759"/>
<dbReference type="EC" id="3.6.4.13" evidence="2"/>
<protein>
    <recommendedName>
        <fullName evidence="2">RNA helicase</fullName>
        <ecNumber evidence="2">3.6.4.13</ecNumber>
    </recommendedName>
</protein>
<feature type="repeat" description="PPR" evidence="11">
    <location>
        <begin position="1826"/>
        <end position="1860"/>
    </location>
</feature>
<keyword evidence="12" id="KW-0175">Coiled coil</keyword>
<evidence type="ECO:0000256" key="5">
    <source>
        <dbReference type="ARBA" id="ARBA00022801"/>
    </source>
</evidence>
<dbReference type="InterPro" id="IPR027417">
    <property type="entry name" value="P-loop_NTPase"/>
</dbReference>
<dbReference type="EMBL" id="CAMXCT020001458">
    <property type="protein sequence ID" value="CAL1143665.1"/>
    <property type="molecule type" value="Genomic_DNA"/>
</dbReference>
<feature type="repeat" description="PPR" evidence="11">
    <location>
        <begin position="1966"/>
        <end position="2000"/>
    </location>
</feature>
<dbReference type="FunFam" id="3.40.50.300:FF:000726">
    <property type="entry name" value="Pre-mRNA-splicing factor ATP-dependent RNA helicase"/>
    <property type="match status" value="1"/>
</dbReference>
<dbReference type="GO" id="GO:0005684">
    <property type="term" value="C:U2-type spliceosomal complex"/>
    <property type="evidence" value="ECO:0007669"/>
    <property type="project" value="UniProtKB-ARBA"/>
</dbReference>
<evidence type="ECO:0000256" key="1">
    <source>
        <dbReference type="ARBA" id="ARBA00004123"/>
    </source>
</evidence>
<dbReference type="Pfam" id="PF04408">
    <property type="entry name" value="WHD_HA2"/>
    <property type="match status" value="1"/>
</dbReference>
<feature type="repeat" description="PPR" evidence="11">
    <location>
        <begin position="1931"/>
        <end position="1965"/>
    </location>
</feature>
<evidence type="ECO:0000256" key="4">
    <source>
        <dbReference type="ARBA" id="ARBA00022741"/>
    </source>
</evidence>
<dbReference type="GO" id="GO:0008380">
    <property type="term" value="P:RNA splicing"/>
    <property type="evidence" value="ECO:0007669"/>
    <property type="project" value="UniProtKB-KW"/>
</dbReference>
<dbReference type="NCBIfam" id="TIGR00756">
    <property type="entry name" value="PPR"/>
    <property type="match status" value="6"/>
</dbReference>
<dbReference type="Pfam" id="PF21010">
    <property type="entry name" value="HA2_C"/>
    <property type="match status" value="1"/>
</dbReference>
<dbReference type="InterPro" id="IPR014001">
    <property type="entry name" value="Helicase_ATP-bd"/>
</dbReference>
<dbReference type="SMART" id="SM00490">
    <property type="entry name" value="HELICc"/>
    <property type="match status" value="1"/>
</dbReference>
<feature type="repeat" description="PPR" evidence="11">
    <location>
        <begin position="1686"/>
        <end position="1720"/>
    </location>
</feature>
<dbReference type="Pfam" id="PF00271">
    <property type="entry name" value="Helicase_C"/>
    <property type="match status" value="1"/>
</dbReference>
<evidence type="ECO:0000259" key="15">
    <source>
        <dbReference type="PROSITE" id="PS51194"/>
    </source>
</evidence>
<dbReference type="InterPro" id="IPR002464">
    <property type="entry name" value="DNA/RNA_helicase_DEAH_CS"/>
</dbReference>
<evidence type="ECO:0000256" key="9">
    <source>
        <dbReference type="ARBA" id="ARBA00023242"/>
    </source>
</evidence>
<evidence type="ECO:0000256" key="13">
    <source>
        <dbReference type="SAM" id="MobiDB-lite"/>
    </source>
</evidence>
<feature type="region of interest" description="Disordered" evidence="13">
    <location>
        <begin position="233"/>
        <end position="255"/>
    </location>
</feature>
<feature type="coiled-coil region" evidence="12">
    <location>
        <begin position="665"/>
        <end position="699"/>
    </location>
</feature>
<feature type="repeat" description="PPR" evidence="11">
    <location>
        <begin position="1861"/>
        <end position="1895"/>
    </location>
</feature>
<keyword evidence="9" id="KW-0539">Nucleus</keyword>
<evidence type="ECO:0000256" key="8">
    <source>
        <dbReference type="ARBA" id="ARBA00023187"/>
    </source>
</evidence>
<feature type="region of interest" description="Disordered" evidence="13">
    <location>
        <begin position="1"/>
        <end position="66"/>
    </location>
</feature>
<dbReference type="CDD" id="cd18791">
    <property type="entry name" value="SF2_C_RHA"/>
    <property type="match status" value="1"/>
</dbReference>
<evidence type="ECO:0000256" key="12">
    <source>
        <dbReference type="SAM" id="Coils"/>
    </source>
</evidence>
<dbReference type="SMART" id="SM00487">
    <property type="entry name" value="DEXDc"/>
    <property type="match status" value="1"/>
</dbReference>
<comment type="subcellular location">
    <subcellularLocation>
        <location evidence="1">Nucleus</location>
    </subcellularLocation>
</comment>
<sequence length="2120" mass="236547">MADVQKASSSKEDLREKDKRERDELHERIMEKERLSKKRVGAAALGAAAPADDAAGGRQVEFQNEEERREAIDHIRLMARRKYLGEREVKISDLRGRQVSDAEWLMKGEKLSDAEQQYLKLERQLYDVTKQRMEERGLEKPVGYNMPDVYDDEDNKGQNKRFAVLEQRYQQTYDEKWQPNEEQRLEDETVNKAVAKYGAQKGRKENKDKTQYEMILEDAVEFGEAEVVGGNFKAPEISEGPKAESSGEEDEKDMNVPKAVRDQRVFKKMKKEADKLLKDRKSLPVYLYKAPLLEAVRDYQVLIIVGETGSGKTTQIPQYLHEVGYSKIGKIGCTQPRRVAAMSVAARVAKEYGCKVGHEVGYNIRFEDCTTDRTIIEYMTDGMLLRSFLNEPDMASYSVMMVDEAHERTLHTDVLFGLVKDVARFRQDLKLIISSATLDAEKFSEYFDNAPIFNVPGRRYPVAIHYTKAPEANYLDACVMTVLQIHLTQGPGDVLVFFTGQQEIEEAMDLLSLKTRGMGTQMGELLVLPIYANLPTDMQLSRTLTADRLFSCELRVHLHRVVSRFPRPETPSFVEVSVLAMKTILAILATSGLAITTHRVDTMATGNPIRKVVSMMEKMADKIEDEAKKESDQYDKFECYCKKTIAELEDNIRQAETNPISQADIDKKQSEISALQQEVKTLKEDRIAEEETLKTAEMQRGKEHDVFVKEVTEEGEVVKGVDAATAALKGGETASFLQRQEAVQRMSKAVEQNQRLSSDAKQRLSAFLAHRGSESPGFVVGMLSGIKDDTQEEIQVETSAEEKAVENFEEVETSKKTEIATLLNTFERKMKNIGEKQVEVVNLKRELSEQGDSIEDDKKMLAELQKSCSQKAQDWQQRRTARQEEQLALQDTIKLLNSDASLDLFRKRGAALLQFSGRDKVQKALDLVKAAQAFGAKDAKDALAAQPELNFLALALSGKKADFTKILEKIDGLVALLKQEAEDDKSKKEYCNKEFHGVAEKTKSLESKIKTLTASVVEKKDAIGKLSEDITALQSGVKSLDDSVSTAGKNRQAEHAEFQESSSSNSAALDLLSLARNRLNKVYNPSMVPETTTKSPYDPYALLEIKGQKPPTFEGGYEKKTQESNGVLKMIDTLSSDIEKEMAVASSEEKNAQADYEETIKDAAQKRDADLALVAQKSQDKADLETDLNDDKTDKQGKKKDLMATSKFASNLHQECDWLLQNFDLRAEARSEEKENLIRAKTAKIFEATPPGARKVVLATNIAETSITIDNIVFVIDPGFCKQNSFNPRTGMESLIVVPCSKASANQRAGRAGRVKPGKCFRLFTKWSYEHELDDDNAPEIQRSNLGHVVLMLKSIGIDDLLHFDFMDPPPPETLIKALEQLYALSALNDQGDLTKLGRRMAEFPMDPQQSKSLIQADKYKCVDEVVTICSMLGVDGAIFYHPKDKGLHADNSRKNFHKPGGDHMTMLHVYKQWEETGFSLNWCMENYLQNRSLKRARDIREQLVDMLEKVEIEHSSNVNDVDGREVSPPCGKKTLDVTAVLPTTSRSLERLLKILAAKKQAEQIFELLETVRRGHCSSALDSHNFTLGISACGRAKLWQEACWIFAAIPETALQPNIFSYNATMSACRKAGEWQQTMHFFQEMKGRVEPHVVSYNVAISSCASGAKWQLAIGLFAAMPVAKVSPDIVTYSASITSCERFGKWQQALCLFEMMPRATIRPDVICYNAAISGCEKSGHWQEALNLFVSMQQAEILPDTISYNATISAHEKSSHWENAVVLFDSMPAAKLSPDAISYNATISACGKVGQWQAALKIFEAMNKSKVFPDTITYSAAVASCVNGAVWSRALSLFEFMPQANVQPNVICYNVAIGACARSGQWEEALRFLQAMADATVLPNNISYNAAISACEKGGQWQQALRVLDLMQLSKLVPDLISCNAGISACAACGQWWQAIVLLNSMSRLKVQPSVISFSAAISACEKLGQAAEAEGLFERMQAEGVAADVIGCNALISACSKGQEWHRALQVLGSMKTARLLPNVISYTAIIGHFEKLGQWQHALGLFRAMLKEKVQPDHLSYSIVIGACERASQHQEALSLFASMPKTHQNSSTSTTTLMALRSSRT</sequence>
<feature type="domain" description="Helicase C-terminal" evidence="15">
    <location>
        <begin position="1183"/>
        <end position="1357"/>
    </location>
</feature>
<feature type="region of interest" description="Disordered" evidence="13">
    <location>
        <begin position="1041"/>
        <end position="1062"/>
    </location>
</feature>
<dbReference type="SUPFAM" id="SSF52540">
    <property type="entry name" value="P-loop containing nucleoside triphosphate hydrolases"/>
    <property type="match status" value="2"/>
</dbReference>
<feature type="repeat" description="PPR" evidence="11">
    <location>
        <begin position="1896"/>
        <end position="1930"/>
    </location>
</feature>
<dbReference type="Gene3D" id="1.25.40.10">
    <property type="entry name" value="Tetratricopeptide repeat domain"/>
    <property type="match status" value="4"/>
</dbReference>
<dbReference type="FunFam" id="1.20.120.1080:FF:000001">
    <property type="entry name" value="Pre-mRNA-splicing factor ATP-dependent RNA helicase"/>
    <property type="match status" value="1"/>
</dbReference>
<feature type="repeat" description="PPR" evidence="11">
    <location>
        <begin position="1617"/>
        <end position="1647"/>
    </location>
</feature>
<evidence type="ECO:0000256" key="10">
    <source>
        <dbReference type="ARBA" id="ARBA00047984"/>
    </source>
</evidence>
<feature type="region of interest" description="Disordered" evidence="13">
    <location>
        <begin position="1180"/>
        <end position="1200"/>
    </location>
</feature>
<feature type="repeat" description="PPR" evidence="11">
    <location>
        <begin position="1756"/>
        <end position="1790"/>
    </location>
</feature>
<reference evidence="16" key="1">
    <citation type="submission" date="2022-10" db="EMBL/GenBank/DDBJ databases">
        <authorList>
            <person name="Chen Y."/>
            <person name="Dougan E. K."/>
            <person name="Chan C."/>
            <person name="Rhodes N."/>
            <person name="Thang M."/>
        </authorList>
    </citation>
    <scope>NUCLEOTIDE SEQUENCE</scope>
</reference>
<evidence type="ECO:0000259" key="14">
    <source>
        <dbReference type="PROSITE" id="PS51192"/>
    </source>
</evidence>
<accession>A0A9P1FXG3</accession>
<dbReference type="GO" id="GO:0071013">
    <property type="term" value="C:catalytic step 2 spliceosome"/>
    <property type="evidence" value="ECO:0007669"/>
    <property type="project" value="TreeGrafter"/>
</dbReference>
<dbReference type="GO" id="GO:0006397">
    <property type="term" value="P:mRNA processing"/>
    <property type="evidence" value="ECO:0007669"/>
    <property type="project" value="UniProtKB-KW"/>
</dbReference>
<dbReference type="Gene3D" id="1.20.120.1080">
    <property type="match status" value="1"/>
</dbReference>
<dbReference type="GO" id="GO:0003724">
    <property type="term" value="F:RNA helicase activity"/>
    <property type="evidence" value="ECO:0007669"/>
    <property type="project" value="UniProtKB-EC"/>
</dbReference>
<feature type="compositionally biased region" description="Basic and acidic residues" evidence="13">
    <location>
        <begin position="9"/>
        <end position="34"/>
    </location>
</feature>
<feature type="repeat" description="PPR" evidence="11">
    <location>
        <begin position="2036"/>
        <end position="2070"/>
    </location>
</feature>
<dbReference type="GO" id="GO:0005524">
    <property type="term" value="F:ATP binding"/>
    <property type="evidence" value="ECO:0007669"/>
    <property type="project" value="UniProtKB-KW"/>
</dbReference>
<evidence type="ECO:0000256" key="11">
    <source>
        <dbReference type="PROSITE-ProRule" id="PRU00708"/>
    </source>
</evidence>
<dbReference type="Pfam" id="PF13812">
    <property type="entry name" value="PPR_3"/>
    <property type="match status" value="3"/>
</dbReference>
<keyword evidence="8" id="KW-0508">mRNA splicing</keyword>
<organism evidence="16">
    <name type="scientific">Cladocopium goreaui</name>
    <dbReference type="NCBI Taxonomy" id="2562237"/>
    <lineage>
        <taxon>Eukaryota</taxon>
        <taxon>Sar</taxon>
        <taxon>Alveolata</taxon>
        <taxon>Dinophyceae</taxon>
        <taxon>Suessiales</taxon>
        <taxon>Symbiodiniaceae</taxon>
        <taxon>Cladocopium</taxon>
    </lineage>
</organism>
<reference evidence="17 18" key="2">
    <citation type="submission" date="2024-05" db="EMBL/GenBank/DDBJ databases">
        <authorList>
            <person name="Chen Y."/>
            <person name="Shah S."/>
            <person name="Dougan E. K."/>
            <person name="Thang M."/>
            <person name="Chan C."/>
        </authorList>
    </citation>
    <scope>NUCLEOTIDE SEQUENCE [LARGE SCALE GENOMIC DNA]</scope>
</reference>
<feature type="repeat" description="PPR" evidence="11">
    <location>
        <begin position="1721"/>
        <end position="1755"/>
    </location>
</feature>
<dbReference type="Proteomes" id="UP001152797">
    <property type="component" value="Unassembled WGS sequence"/>
</dbReference>
<dbReference type="GO" id="GO:0016787">
    <property type="term" value="F:hydrolase activity"/>
    <property type="evidence" value="ECO:0007669"/>
    <property type="project" value="UniProtKB-KW"/>
</dbReference>
<dbReference type="Pfam" id="PF01535">
    <property type="entry name" value="PPR"/>
    <property type="match status" value="2"/>
</dbReference>
<dbReference type="PROSITE" id="PS00690">
    <property type="entry name" value="DEAH_ATP_HELICASE"/>
    <property type="match status" value="1"/>
</dbReference>
<feature type="repeat" description="PPR" evidence="11">
    <location>
        <begin position="1791"/>
        <end position="1825"/>
    </location>
</feature>
<evidence type="ECO:0000256" key="6">
    <source>
        <dbReference type="ARBA" id="ARBA00022806"/>
    </source>
</evidence>
<evidence type="ECO:0000313" key="18">
    <source>
        <dbReference type="Proteomes" id="UP001152797"/>
    </source>
</evidence>
<name>A0A9P1FXG3_9DINO</name>
<gene>
    <name evidence="16" type="ORF">C1SCF055_LOCUS17289</name>
</gene>
<feature type="repeat" description="PPR" evidence="11">
    <location>
        <begin position="2001"/>
        <end position="2035"/>
    </location>
</feature>
<dbReference type="SMART" id="SM00847">
    <property type="entry name" value="HA2"/>
    <property type="match status" value="1"/>
</dbReference>
<dbReference type="EMBL" id="CAMXCT010001458">
    <property type="protein sequence ID" value="CAI3990290.1"/>
    <property type="molecule type" value="Genomic_DNA"/>
</dbReference>
<keyword evidence="3" id="KW-0507">mRNA processing</keyword>
<dbReference type="PROSITE" id="PS51192">
    <property type="entry name" value="HELICASE_ATP_BIND_1"/>
    <property type="match status" value="1"/>
</dbReference>
<keyword evidence="18" id="KW-1185">Reference proteome</keyword>
<dbReference type="Gene3D" id="3.40.50.300">
    <property type="entry name" value="P-loop containing nucleotide triphosphate hydrolases"/>
    <property type="match status" value="3"/>
</dbReference>
<dbReference type="InterPro" id="IPR048333">
    <property type="entry name" value="HA2_WH"/>
</dbReference>
<dbReference type="PROSITE" id="PS51194">
    <property type="entry name" value="HELICASE_CTER"/>
    <property type="match status" value="1"/>
</dbReference>
<dbReference type="InterPro" id="IPR007502">
    <property type="entry name" value="Helicase-assoc_dom"/>
</dbReference>
<dbReference type="InterPro" id="IPR011990">
    <property type="entry name" value="TPR-like_helical_dom_sf"/>
</dbReference>
<feature type="compositionally biased region" description="Low complexity" evidence="13">
    <location>
        <begin position="41"/>
        <end position="57"/>
    </location>
</feature>
<dbReference type="PANTHER" id="PTHR18934:SF83">
    <property type="entry name" value="PRE-MRNA-SPLICING FACTOR ATP-DEPENDENT RNA HELICASE DHX16"/>
    <property type="match status" value="1"/>
</dbReference>
<comment type="caution">
    <text evidence="16">The sequence shown here is derived from an EMBL/GenBank/DDBJ whole genome shotgun (WGS) entry which is preliminary data.</text>
</comment>
<proteinExistence type="predicted"/>
<keyword evidence="4" id="KW-0547">Nucleotide-binding</keyword>
<evidence type="ECO:0000256" key="2">
    <source>
        <dbReference type="ARBA" id="ARBA00012552"/>
    </source>
</evidence>
<feature type="domain" description="Helicase ATP-binding" evidence="14">
    <location>
        <begin position="293"/>
        <end position="456"/>
    </location>
</feature>
<keyword evidence="7" id="KW-0067">ATP-binding</keyword>
<evidence type="ECO:0000313" key="16">
    <source>
        <dbReference type="EMBL" id="CAI3990290.1"/>
    </source>
</evidence>
<dbReference type="GO" id="GO:0003723">
    <property type="term" value="F:RNA binding"/>
    <property type="evidence" value="ECO:0007669"/>
    <property type="project" value="TreeGrafter"/>
</dbReference>
<comment type="catalytic activity">
    <reaction evidence="10">
        <text>ATP + H2O = ADP + phosphate + H(+)</text>
        <dbReference type="Rhea" id="RHEA:13065"/>
        <dbReference type="ChEBI" id="CHEBI:15377"/>
        <dbReference type="ChEBI" id="CHEBI:15378"/>
        <dbReference type="ChEBI" id="CHEBI:30616"/>
        <dbReference type="ChEBI" id="CHEBI:43474"/>
        <dbReference type="ChEBI" id="CHEBI:456216"/>
        <dbReference type="EC" id="3.6.4.13"/>
    </reaction>
</comment>
<keyword evidence="6 17" id="KW-0347">Helicase</keyword>
<keyword evidence="5" id="KW-0378">Hydrolase</keyword>
<dbReference type="PANTHER" id="PTHR18934">
    <property type="entry name" value="ATP-DEPENDENT RNA HELICASE"/>
    <property type="match status" value="1"/>
</dbReference>
<evidence type="ECO:0000256" key="7">
    <source>
        <dbReference type="ARBA" id="ARBA00022840"/>
    </source>
</evidence>
<dbReference type="EMBL" id="CAMXCT030001458">
    <property type="protein sequence ID" value="CAL4777602.1"/>
    <property type="molecule type" value="Genomic_DNA"/>
</dbReference>